<gene>
    <name evidence="2" type="ORF">FA15DRAFT_668633</name>
</gene>
<proteinExistence type="predicted"/>
<accession>A0A5C3KYJ9</accession>
<keyword evidence="1" id="KW-0732">Signal</keyword>
<organism evidence="2 3">
    <name type="scientific">Coprinopsis marcescibilis</name>
    <name type="common">Agaric fungus</name>
    <name type="synonym">Psathyrella marcescibilis</name>
    <dbReference type="NCBI Taxonomy" id="230819"/>
    <lineage>
        <taxon>Eukaryota</taxon>
        <taxon>Fungi</taxon>
        <taxon>Dikarya</taxon>
        <taxon>Basidiomycota</taxon>
        <taxon>Agaricomycotina</taxon>
        <taxon>Agaricomycetes</taxon>
        <taxon>Agaricomycetidae</taxon>
        <taxon>Agaricales</taxon>
        <taxon>Agaricineae</taxon>
        <taxon>Psathyrellaceae</taxon>
        <taxon>Coprinopsis</taxon>
    </lineage>
</organism>
<evidence type="ECO:0000313" key="3">
    <source>
        <dbReference type="Proteomes" id="UP000307440"/>
    </source>
</evidence>
<dbReference type="EMBL" id="ML210188">
    <property type="protein sequence ID" value="TFK25260.1"/>
    <property type="molecule type" value="Genomic_DNA"/>
</dbReference>
<reference evidence="2 3" key="1">
    <citation type="journal article" date="2019" name="Nat. Ecol. Evol.">
        <title>Megaphylogeny resolves global patterns of mushroom evolution.</title>
        <authorList>
            <person name="Varga T."/>
            <person name="Krizsan K."/>
            <person name="Foldi C."/>
            <person name="Dima B."/>
            <person name="Sanchez-Garcia M."/>
            <person name="Sanchez-Ramirez S."/>
            <person name="Szollosi G.J."/>
            <person name="Szarkandi J.G."/>
            <person name="Papp V."/>
            <person name="Albert L."/>
            <person name="Andreopoulos W."/>
            <person name="Angelini C."/>
            <person name="Antonin V."/>
            <person name="Barry K.W."/>
            <person name="Bougher N.L."/>
            <person name="Buchanan P."/>
            <person name="Buyck B."/>
            <person name="Bense V."/>
            <person name="Catcheside P."/>
            <person name="Chovatia M."/>
            <person name="Cooper J."/>
            <person name="Damon W."/>
            <person name="Desjardin D."/>
            <person name="Finy P."/>
            <person name="Geml J."/>
            <person name="Haridas S."/>
            <person name="Hughes K."/>
            <person name="Justo A."/>
            <person name="Karasinski D."/>
            <person name="Kautmanova I."/>
            <person name="Kiss B."/>
            <person name="Kocsube S."/>
            <person name="Kotiranta H."/>
            <person name="LaButti K.M."/>
            <person name="Lechner B.E."/>
            <person name="Liimatainen K."/>
            <person name="Lipzen A."/>
            <person name="Lukacs Z."/>
            <person name="Mihaltcheva S."/>
            <person name="Morgado L.N."/>
            <person name="Niskanen T."/>
            <person name="Noordeloos M.E."/>
            <person name="Ohm R.A."/>
            <person name="Ortiz-Santana B."/>
            <person name="Ovrebo C."/>
            <person name="Racz N."/>
            <person name="Riley R."/>
            <person name="Savchenko A."/>
            <person name="Shiryaev A."/>
            <person name="Soop K."/>
            <person name="Spirin V."/>
            <person name="Szebenyi C."/>
            <person name="Tomsovsky M."/>
            <person name="Tulloss R.E."/>
            <person name="Uehling J."/>
            <person name="Grigoriev I.V."/>
            <person name="Vagvolgyi C."/>
            <person name="Papp T."/>
            <person name="Martin F.M."/>
            <person name="Miettinen O."/>
            <person name="Hibbett D.S."/>
            <person name="Nagy L.G."/>
        </authorList>
    </citation>
    <scope>NUCLEOTIDE SEQUENCE [LARGE SCALE GENOMIC DNA]</scope>
    <source>
        <strain evidence="2 3">CBS 121175</strain>
    </source>
</reference>
<sequence length="145" mass="17237">MKLFSIALLGSLVIGSLAASSIETPEIEKRDLSTVIEDQETREVQFEDSDLFEREDMELIEREPFFLKALKIGFRAGKMIANHIRNRKRKRDLEDVDPEEIFSRMIEEHFSELMTRDLDEYDLDARFDFDDMEEENFTRDYDELD</sequence>
<dbReference type="AlphaFoldDB" id="A0A5C3KYJ9"/>
<evidence type="ECO:0000256" key="1">
    <source>
        <dbReference type="SAM" id="SignalP"/>
    </source>
</evidence>
<feature type="signal peptide" evidence="1">
    <location>
        <begin position="1"/>
        <end position="18"/>
    </location>
</feature>
<feature type="chain" id="PRO_5022843499" evidence="1">
    <location>
        <begin position="19"/>
        <end position="145"/>
    </location>
</feature>
<dbReference type="Proteomes" id="UP000307440">
    <property type="component" value="Unassembled WGS sequence"/>
</dbReference>
<name>A0A5C3KYJ9_COPMA</name>
<keyword evidence="3" id="KW-1185">Reference proteome</keyword>
<protein>
    <submittedName>
        <fullName evidence="2">Uncharacterized protein</fullName>
    </submittedName>
</protein>
<evidence type="ECO:0000313" key="2">
    <source>
        <dbReference type="EMBL" id="TFK25260.1"/>
    </source>
</evidence>
<dbReference type="OrthoDB" id="2922713at2759"/>